<dbReference type="GO" id="GO:0016020">
    <property type="term" value="C:membrane"/>
    <property type="evidence" value="ECO:0007669"/>
    <property type="project" value="UniProtKB-SubCell"/>
</dbReference>
<feature type="compositionally biased region" description="Acidic residues" evidence="6">
    <location>
        <begin position="408"/>
        <end position="417"/>
    </location>
</feature>
<evidence type="ECO:0000256" key="5">
    <source>
        <dbReference type="ARBA" id="ARBA00023136"/>
    </source>
</evidence>
<dbReference type="InterPro" id="IPR005016">
    <property type="entry name" value="TDE1/TMS"/>
</dbReference>
<feature type="transmembrane region" description="Helical" evidence="7">
    <location>
        <begin position="166"/>
        <end position="188"/>
    </location>
</feature>
<accession>A0A061BI43</accession>
<evidence type="ECO:0000256" key="7">
    <source>
        <dbReference type="SAM" id="Phobius"/>
    </source>
</evidence>
<dbReference type="EMBL" id="LK052964">
    <property type="protein sequence ID" value="CDR49624.1"/>
    <property type="molecule type" value="Genomic_DNA"/>
</dbReference>
<proteinExistence type="inferred from homology"/>
<keyword evidence="4 7" id="KW-1133">Transmembrane helix</keyword>
<feature type="transmembrane region" description="Helical" evidence="7">
    <location>
        <begin position="311"/>
        <end position="329"/>
    </location>
</feature>
<evidence type="ECO:0000256" key="2">
    <source>
        <dbReference type="ARBA" id="ARBA00006665"/>
    </source>
</evidence>
<dbReference type="PANTHER" id="PTHR10383:SF9">
    <property type="entry name" value="SERINE INCORPORATOR, ISOFORM F"/>
    <property type="match status" value="1"/>
</dbReference>
<evidence type="ECO:0000256" key="6">
    <source>
        <dbReference type="SAM" id="MobiDB-lite"/>
    </source>
</evidence>
<feature type="transmembrane region" description="Helical" evidence="7">
    <location>
        <begin position="273"/>
        <end position="291"/>
    </location>
</feature>
<feature type="transmembrane region" description="Helical" evidence="7">
    <location>
        <begin position="142"/>
        <end position="160"/>
    </location>
</feature>
<dbReference type="AlphaFoldDB" id="A0A061BI43"/>
<dbReference type="OrthoDB" id="5963193at2759"/>
<sequence>MGALISIPLLGPIAGLGSSAVSACVTGLAFFCTGQAASALTKSCNCNSSVATRVGFSLIFLLNSLFAWMMLTDFAIKLVAKWSWEWIKMECKEGRCYGVLAVHRICFALAMFHSVLSLLLIGVKDTRTKRAAIQNGWWGPKVLAWLVFVYLSFLIPNGFFTSFWSTYISLPGSGIFILIGLVLLVDFAHSWSETCLERWEATDSPFWKWVLISSTLGLYALTFALTVVQYVFFAGKGCALNTALITTNWVISLVVSALSIAPAVQESNPRSGLAQAGMVVAYTAYLITSAIANHDDGNGACNPLQSRAAGARTGMVVLGAVFTFLAIAYSTSRAATQSQAFTPGRKGRPDSGEYEALSQSMSGSGGVDVEGGEMGPVLTQPKRQESLRYQAIKAAVDEGSLPASALTDFDDDEDDDASAAGGMSPLNDDERTGTRYNYSFFHLIFVLATMYTACLLTNWSVVSPITSTTSPEADGQPMRIGRSHVAFWMRIISAWLCQAIYAWSLAAPLVLPDRFA</sequence>
<keyword evidence="3 7" id="KW-0812">Transmembrane</keyword>
<feature type="transmembrane region" description="Helical" evidence="7">
    <location>
        <begin position="100"/>
        <end position="121"/>
    </location>
</feature>
<dbReference type="Pfam" id="PF03348">
    <property type="entry name" value="Serinc"/>
    <property type="match status" value="1"/>
</dbReference>
<comment type="subcellular location">
    <subcellularLocation>
        <location evidence="1">Membrane</location>
        <topology evidence="1">Multi-pass membrane protein</topology>
    </subcellularLocation>
</comment>
<reference evidence="8" key="1">
    <citation type="journal article" date="2014" name="Genome Announc.">
        <title>Draft genome sequence of Rhodosporidium toruloides CECT1137, an oleaginous yeast of biotechnological interest.</title>
        <authorList>
            <person name="Morin N."/>
            <person name="Calcas X."/>
            <person name="Devillers H."/>
            <person name="Durrens P."/>
            <person name="Sherman D.J."/>
            <person name="Nicaud J.-M."/>
            <person name="Neuveglise C."/>
        </authorList>
    </citation>
    <scope>NUCLEOTIDE SEQUENCE</scope>
    <source>
        <strain evidence="8">CECT1137</strain>
    </source>
</reference>
<evidence type="ECO:0000313" key="8">
    <source>
        <dbReference type="EMBL" id="CDR49624.1"/>
    </source>
</evidence>
<feature type="transmembrane region" description="Helical" evidence="7">
    <location>
        <begin position="12"/>
        <end position="33"/>
    </location>
</feature>
<feature type="transmembrane region" description="Helical" evidence="7">
    <location>
        <begin position="54"/>
        <end position="80"/>
    </location>
</feature>
<protein>
    <submittedName>
        <fullName evidence="8">RHTO0S29e00144g1_1</fullName>
    </submittedName>
</protein>
<keyword evidence="5 7" id="KW-0472">Membrane</keyword>
<feature type="region of interest" description="Disordered" evidence="6">
    <location>
        <begin position="403"/>
        <end position="428"/>
    </location>
</feature>
<evidence type="ECO:0000256" key="4">
    <source>
        <dbReference type="ARBA" id="ARBA00022989"/>
    </source>
</evidence>
<feature type="compositionally biased region" description="Gly residues" evidence="6">
    <location>
        <begin position="363"/>
        <end position="374"/>
    </location>
</feature>
<gene>
    <name evidence="8" type="ORF">RHTO0S_29e00144g</name>
</gene>
<name>A0A061BI43_RHOTO</name>
<organism evidence="8">
    <name type="scientific">Rhodotorula toruloides</name>
    <name type="common">Yeast</name>
    <name type="synonym">Rhodosporidium toruloides</name>
    <dbReference type="NCBI Taxonomy" id="5286"/>
    <lineage>
        <taxon>Eukaryota</taxon>
        <taxon>Fungi</taxon>
        <taxon>Dikarya</taxon>
        <taxon>Basidiomycota</taxon>
        <taxon>Pucciniomycotina</taxon>
        <taxon>Microbotryomycetes</taxon>
        <taxon>Sporidiobolales</taxon>
        <taxon>Sporidiobolaceae</taxon>
        <taxon>Rhodotorula</taxon>
    </lineage>
</organism>
<evidence type="ECO:0000256" key="1">
    <source>
        <dbReference type="ARBA" id="ARBA00004141"/>
    </source>
</evidence>
<evidence type="ECO:0000256" key="3">
    <source>
        <dbReference type="ARBA" id="ARBA00022692"/>
    </source>
</evidence>
<feature type="transmembrane region" description="Helical" evidence="7">
    <location>
        <begin position="239"/>
        <end position="261"/>
    </location>
</feature>
<feature type="transmembrane region" description="Helical" evidence="7">
    <location>
        <begin position="487"/>
        <end position="511"/>
    </location>
</feature>
<comment type="similarity">
    <text evidence="2">Belongs to the TDE1 family.</text>
</comment>
<feature type="transmembrane region" description="Helical" evidence="7">
    <location>
        <begin position="209"/>
        <end position="233"/>
    </location>
</feature>
<feature type="transmembrane region" description="Helical" evidence="7">
    <location>
        <begin position="440"/>
        <end position="461"/>
    </location>
</feature>
<feature type="region of interest" description="Disordered" evidence="6">
    <location>
        <begin position="338"/>
        <end position="382"/>
    </location>
</feature>
<dbReference type="PANTHER" id="PTHR10383">
    <property type="entry name" value="SERINE INCORPORATOR"/>
    <property type="match status" value="1"/>
</dbReference>